<dbReference type="InterPro" id="IPR046404">
    <property type="entry name" value="Adapter_SpxH"/>
</dbReference>
<accession>A0ABT5VAZ1</accession>
<comment type="function">
    <text evidence="2">Adapter protein required for efficient degradation of Spx by ClpXP under non-stress conditions. Interaction with Spx stabilizes Spx and exposes the C-terminus of Spx for recognition and proteolysis by ClpXP.</text>
</comment>
<organism evidence="3 4">
    <name type="scientific">Alkalihalobacterium chitinilyticum</name>
    <dbReference type="NCBI Taxonomy" id="2980103"/>
    <lineage>
        <taxon>Bacteria</taxon>
        <taxon>Bacillati</taxon>
        <taxon>Bacillota</taxon>
        <taxon>Bacilli</taxon>
        <taxon>Bacillales</taxon>
        <taxon>Bacillaceae</taxon>
        <taxon>Alkalihalobacterium</taxon>
    </lineage>
</organism>
<keyword evidence="1 2" id="KW-0963">Cytoplasm</keyword>
<dbReference type="RefSeq" id="WP_275117274.1">
    <property type="nucleotide sequence ID" value="NZ_JAOTPO010000002.1"/>
</dbReference>
<reference evidence="3" key="1">
    <citation type="submission" date="2024-05" db="EMBL/GenBank/DDBJ databases">
        <title>Alkalihalobacillus sp. strain MEB203 novel alkaliphilic bacterium from Lonar Lake, India.</title>
        <authorList>
            <person name="Joshi A."/>
            <person name="Thite S."/>
            <person name="Mengade P."/>
        </authorList>
    </citation>
    <scope>NUCLEOTIDE SEQUENCE</scope>
    <source>
        <strain evidence="3">MEB 203</strain>
    </source>
</reference>
<gene>
    <name evidence="2" type="primary">spxH</name>
    <name evidence="3" type="ORF">N7Z68_04550</name>
</gene>
<comment type="subcellular location">
    <subcellularLocation>
        <location evidence="2">Cytoplasm</location>
    </subcellularLocation>
</comment>
<name>A0ABT5VAZ1_9BACI</name>
<dbReference type="HAMAP" id="MF_02245">
    <property type="entry name" value="Adapter_SpxH"/>
    <property type="match status" value="1"/>
</dbReference>
<dbReference type="InterPro" id="IPR036249">
    <property type="entry name" value="Thioredoxin-like_sf"/>
</dbReference>
<dbReference type="SUPFAM" id="SSF52833">
    <property type="entry name" value="Thioredoxin-like"/>
    <property type="match status" value="1"/>
</dbReference>
<proteinExistence type="inferred from homology"/>
<dbReference type="Gene3D" id="3.40.30.10">
    <property type="entry name" value="Glutaredoxin"/>
    <property type="match status" value="1"/>
</dbReference>
<keyword evidence="4" id="KW-1185">Reference proteome</keyword>
<protein>
    <recommendedName>
        <fullName evidence="2">ClpXP adapter protein SpxH</fullName>
    </recommendedName>
</protein>
<evidence type="ECO:0000313" key="4">
    <source>
        <dbReference type="Proteomes" id="UP001148125"/>
    </source>
</evidence>
<evidence type="ECO:0000256" key="2">
    <source>
        <dbReference type="HAMAP-Rule" id="MF_02245"/>
    </source>
</evidence>
<sequence>MTSKENQTSCDHIRGFCGPIEEPSVSQESNPCKKKPLEIYIFIDPLCPQCWAFEPLLKKMQVEYGKYFKIRYFVAGSLELWNKKQSKIEETKILEEIANIWEKTASRTGMSCDGDVWFEDPITSPYTASIAIKAAEMQGQFAGLKFLRKLREFLFLSKRNITKEEVLIECAESAGLDVDEFIRDLHSEGAVKALQCDVKMTKELGVDYSPTFVFFNDNIEEEGLKVTGFYPYEVYVEIIEQLLGFLPEPSTSTSLEEFLSCYNFVATKEVAVVFNISMQEAEKQLKRLMLKQQVERVPVKYGTFWRYIAD</sequence>
<dbReference type="PANTHER" id="PTHR13887:SF47">
    <property type="entry name" value="CLPXP ADAPTER PROTEIN SPXH"/>
    <property type="match status" value="1"/>
</dbReference>
<comment type="subunit">
    <text evidence="2">Interacts with Spx.</text>
</comment>
<dbReference type="Proteomes" id="UP001148125">
    <property type="component" value="Unassembled WGS sequence"/>
</dbReference>
<comment type="similarity">
    <text evidence="2">Belongs to the SpxH family.</text>
</comment>
<evidence type="ECO:0000256" key="1">
    <source>
        <dbReference type="ARBA" id="ARBA00022490"/>
    </source>
</evidence>
<dbReference type="Pfam" id="PF13743">
    <property type="entry name" value="Thioredoxin_5"/>
    <property type="match status" value="1"/>
</dbReference>
<dbReference type="EMBL" id="JAOTPO010000002">
    <property type="protein sequence ID" value="MDE5412646.1"/>
    <property type="molecule type" value="Genomic_DNA"/>
</dbReference>
<evidence type="ECO:0000313" key="3">
    <source>
        <dbReference type="EMBL" id="MDE5412646.1"/>
    </source>
</evidence>
<dbReference type="PANTHER" id="PTHR13887">
    <property type="entry name" value="GLUTATHIONE S-TRANSFERASE KAPPA"/>
    <property type="match status" value="1"/>
</dbReference>
<comment type="caution">
    <text evidence="3">The sequence shown here is derived from an EMBL/GenBank/DDBJ whole genome shotgun (WGS) entry which is preliminary data.</text>
</comment>
<dbReference type="CDD" id="cd03025">
    <property type="entry name" value="DsbA_FrnE_like"/>
    <property type="match status" value="1"/>
</dbReference>